<dbReference type="Proteomes" id="UP000006038">
    <property type="component" value="Chromosome 10"/>
</dbReference>
<reference evidence="2" key="1">
    <citation type="journal article" date="2013" name="Nat. Commun.">
        <title>Whole-genome sequencing of Oryza brachyantha reveals mechanisms underlying Oryza genome evolution.</title>
        <authorList>
            <person name="Chen J."/>
            <person name="Huang Q."/>
            <person name="Gao D."/>
            <person name="Wang J."/>
            <person name="Lang Y."/>
            <person name="Liu T."/>
            <person name="Li B."/>
            <person name="Bai Z."/>
            <person name="Luis Goicoechea J."/>
            <person name="Liang C."/>
            <person name="Chen C."/>
            <person name="Zhang W."/>
            <person name="Sun S."/>
            <person name="Liao Y."/>
            <person name="Zhang X."/>
            <person name="Yang L."/>
            <person name="Song C."/>
            <person name="Wang M."/>
            <person name="Shi J."/>
            <person name="Liu G."/>
            <person name="Liu J."/>
            <person name="Zhou H."/>
            <person name="Zhou W."/>
            <person name="Yu Q."/>
            <person name="An N."/>
            <person name="Chen Y."/>
            <person name="Cai Q."/>
            <person name="Wang B."/>
            <person name="Liu B."/>
            <person name="Min J."/>
            <person name="Huang Y."/>
            <person name="Wu H."/>
            <person name="Li Z."/>
            <person name="Zhang Y."/>
            <person name="Yin Y."/>
            <person name="Song W."/>
            <person name="Jiang J."/>
            <person name="Jackson S.A."/>
            <person name="Wing R.A."/>
            <person name="Wang J."/>
            <person name="Chen M."/>
        </authorList>
    </citation>
    <scope>NUCLEOTIDE SEQUENCE [LARGE SCALE GENOMIC DNA]</scope>
    <source>
        <strain evidence="2">cv. IRGC 101232</strain>
    </source>
</reference>
<dbReference type="Gramene" id="OB10G10210.1">
    <property type="protein sequence ID" value="OB10G10210.1"/>
    <property type="gene ID" value="OB10G10210"/>
</dbReference>
<dbReference type="AlphaFoldDB" id="J3N0H3"/>
<accession>J3N0H3</accession>
<evidence type="ECO:0000313" key="2">
    <source>
        <dbReference type="EnsemblPlants" id="OB10G10210.1"/>
    </source>
</evidence>
<dbReference type="EnsemblPlants" id="OB10G10210.1">
    <property type="protein sequence ID" value="OB10G10210.1"/>
    <property type="gene ID" value="OB10G10210"/>
</dbReference>
<keyword evidence="3" id="KW-1185">Reference proteome</keyword>
<dbReference type="OMA" id="MVDNDES"/>
<dbReference type="HOGENOM" id="CLU_944518_0_0_1"/>
<evidence type="ECO:0000256" key="1">
    <source>
        <dbReference type="SAM" id="MobiDB-lite"/>
    </source>
</evidence>
<feature type="region of interest" description="Disordered" evidence="1">
    <location>
        <begin position="248"/>
        <end position="280"/>
    </location>
</feature>
<protein>
    <submittedName>
        <fullName evidence="2">Uncharacterized protein</fullName>
    </submittedName>
</protein>
<reference evidence="2" key="2">
    <citation type="submission" date="2013-04" db="UniProtKB">
        <authorList>
            <consortium name="EnsemblPlants"/>
        </authorList>
    </citation>
    <scope>IDENTIFICATION</scope>
</reference>
<name>J3N0H3_ORYBR</name>
<organism evidence="2">
    <name type="scientific">Oryza brachyantha</name>
    <name type="common">malo sina</name>
    <dbReference type="NCBI Taxonomy" id="4533"/>
    <lineage>
        <taxon>Eukaryota</taxon>
        <taxon>Viridiplantae</taxon>
        <taxon>Streptophyta</taxon>
        <taxon>Embryophyta</taxon>
        <taxon>Tracheophyta</taxon>
        <taxon>Spermatophyta</taxon>
        <taxon>Magnoliopsida</taxon>
        <taxon>Liliopsida</taxon>
        <taxon>Poales</taxon>
        <taxon>Poaceae</taxon>
        <taxon>BOP clade</taxon>
        <taxon>Oryzoideae</taxon>
        <taxon>Oryzeae</taxon>
        <taxon>Oryzinae</taxon>
        <taxon>Oryza</taxon>
    </lineage>
</organism>
<feature type="compositionally biased region" description="Basic and acidic residues" evidence="1">
    <location>
        <begin position="248"/>
        <end position="269"/>
    </location>
</feature>
<sequence>MEDPNRDLFLLLRSLRVHFQSLVTVWKPRELLSLTDSFIRETDGHVVLLRDIAKKNLEKWSDFLSGHTCFRLSSTKVVTDLEKKFEKKSNEQTRPPGVSTYWVMVDNDESKIKKLSEILDKFRSDFVMLYIDCLEEKAESFQRVIADIYHDKGSRKWQTGSCSIFLCNQNEFGTRLSGRNRLDIVLDATVPVDLFYPLEHGRSSTRVVFAWADQLHRLIKAGVDELNAEAYIDFHNIKLTPVKKHGNEGKKVTLMKEGKEGEGQERQKEGEEEQGSEMKVDKMGHVRKINFFAPC</sequence>
<evidence type="ECO:0000313" key="3">
    <source>
        <dbReference type="Proteomes" id="UP000006038"/>
    </source>
</evidence>
<proteinExistence type="predicted"/>